<dbReference type="InterPro" id="IPR018755">
    <property type="entry name" value="Phage_Mu_Gp48"/>
</dbReference>
<accession>A0A9E2KKV4</accession>
<evidence type="ECO:0000313" key="2">
    <source>
        <dbReference type="Proteomes" id="UP000824178"/>
    </source>
</evidence>
<evidence type="ECO:0000313" key="1">
    <source>
        <dbReference type="EMBL" id="MBU3819807.1"/>
    </source>
</evidence>
<proteinExistence type="predicted"/>
<dbReference type="Pfam" id="PF10076">
    <property type="entry name" value="Phage_Mu_Gp48"/>
    <property type="match status" value="1"/>
</dbReference>
<reference evidence="1" key="2">
    <citation type="submission" date="2021-04" db="EMBL/GenBank/DDBJ databases">
        <authorList>
            <person name="Gilroy R."/>
        </authorList>
    </citation>
    <scope>NUCLEOTIDE SEQUENCE</scope>
    <source>
        <strain evidence="1">742</strain>
    </source>
</reference>
<name>A0A9E2KKV4_9FIRM</name>
<dbReference type="AlphaFoldDB" id="A0A9E2KKV4"/>
<dbReference type="EMBL" id="JAHLFH010000114">
    <property type="protein sequence ID" value="MBU3819807.1"/>
    <property type="molecule type" value="Genomic_DNA"/>
</dbReference>
<dbReference type="Proteomes" id="UP000824178">
    <property type="component" value="Unassembled WGS sequence"/>
</dbReference>
<sequence>MKERKLIDYLPPAVRQYAEYQGITAAQQPEFSRAWAGAAALRANQFFDTLDETGLRRWERMMQITPRGTDSLETRRARVEARFSLQRPYTLPWLLLWLAETFGPENFSFDLTDYTAALALDYDALPDADRRAEDARASLAAILPENLLLELEARRQTEGVLSVGALAQQSLTLEVWPRVVTRRESTGTALSAAILETHQTLDIPPNDS</sequence>
<protein>
    <submittedName>
        <fullName evidence="1">YmfQ family protein</fullName>
    </submittedName>
</protein>
<organism evidence="1 2">
    <name type="scientific">Candidatus Faecalibacterium intestinavium</name>
    <dbReference type="NCBI Taxonomy" id="2838580"/>
    <lineage>
        <taxon>Bacteria</taxon>
        <taxon>Bacillati</taxon>
        <taxon>Bacillota</taxon>
        <taxon>Clostridia</taxon>
        <taxon>Eubacteriales</taxon>
        <taxon>Oscillospiraceae</taxon>
        <taxon>Faecalibacterium</taxon>
    </lineage>
</organism>
<gene>
    <name evidence="1" type="ORF">H9864_05490</name>
</gene>
<reference evidence="1" key="1">
    <citation type="journal article" date="2021" name="PeerJ">
        <title>Extensive microbial diversity within the chicken gut microbiome revealed by metagenomics and culture.</title>
        <authorList>
            <person name="Gilroy R."/>
            <person name="Ravi A."/>
            <person name="Getino M."/>
            <person name="Pursley I."/>
            <person name="Horton D.L."/>
            <person name="Alikhan N.F."/>
            <person name="Baker D."/>
            <person name="Gharbi K."/>
            <person name="Hall N."/>
            <person name="Watson M."/>
            <person name="Adriaenssens E.M."/>
            <person name="Foster-Nyarko E."/>
            <person name="Jarju S."/>
            <person name="Secka A."/>
            <person name="Antonio M."/>
            <person name="Oren A."/>
            <person name="Chaudhuri R.R."/>
            <person name="La Ragione R."/>
            <person name="Hildebrand F."/>
            <person name="Pallen M.J."/>
        </authorList>
    </citation>
    <scope>NUCLEOTIDE SEQUENCE</scope>
    <source>
        <strain evidence="1">742</strain>
    </source>
</reference>
<comment type="caution">
    <text evidence="1">The sequence shown here is derived from an EMBL/GenBank/DDBJ whole genome shotgun (WGS) entry which is preliminary data.</text>
</comment>